<protein>
    <submittedName>
        <fullName evidence="2">Uncharacterized protein</fullName>
    </submittedName>
</protein>
<feature type="compositionally biased region" description="Pro residues" evidence="1">
    <location>
        <begin position="200"/>
        <end position="218"/>
    </location>
</feature>
<evidence type="ECO:0000313" key="3">
    <source>
        <dbReference type="Proteomes" id="UP000777438"/>
    </source>
</evidence>
<dbReference type="Proteomes" id="UP000777438">
    <property type="component" value="Unassembled WGS sequence"/>
</dbReference>
<dbReference type="AlphaFoldDB" id="A0A9P9ADL5"/>
<feature type="region of interest" description="Disordered" evidence="1">
    <location>
        <begin position="189"/>
        <end position="222"/>
    </location>
</feature>
<comment type="caution">
    <text evidence="2">The sequence shown here is derived from an EMBL/GenBank/DDBJ whole genome shotgun (WGS) entry which is preliminary data.</text>
</comment>
<evidence type="ECO:0000256" key="1">
    <source>
        <dbReference type="SAM" id="MobiDB-lite"/>
    </source>
</evidence>
<sequence>MQISEAAKRLFWTLQGPLESSIFVLEDVNNPLGPREPYCRQASAETSWHPISQEPLTQSRETSLSVRISPLDTWKLDWFESHEHADPDDPSCVYELVNGHMSLVQCCGEDKPTNLAPFAVKVSDKPYLSIHDFITAVHPVLMGLRQDLLAALGIPDGRPLPEEIRLMVDCSLGDWLRIKQEDEWTREMRFRHRHQQAHPPADPEPPVPSGPPRPPNSEPVPVMSFEEATALHALLGLGPIVPRGQGS</sequence>
<organism evidence="2 3">
    <name type="scientific">Thelonectria olida</name>
    <dbReference type="NCBI Taxonomy" id="1576542"/>
    <lineage>
        <taxon>Eukaryota</taxon>
        <taxon>Fungi</taxon>
        <taxon>Dikarya</taxon>
        <taxon>Ascomycota</taxon>
        <taxon>Pezizomycotina</taxon>
        <taxon>Sordariomycetes</taxon>
        <taxon>Hypocreomycetidae</taxon>
        <taxon>Hypocreales</taxon>
        <taxon>Nectriaceae</taxon>
        <taxon>Thelonectria</taxon>
    </lineage>
</organism>
<dbReference type="EMBL" id="JAGPYM010000147">
    <property type="protein sequence ID" value="KAH6866114.1"/>
    <property type="molecule type" value="Genomic_DNA"/>
</dbReference>
<accession>A0A9P9ADL5</accession>
<gene>
    <name evidence="2" type="ORF">B0T10DRAFT_554158</name>
</gene>
<dbReference type="OrthoDB" id="3944545at2759"/>
<keyword evidence="3" id="KW-1185">Reference proteome</keyword>
<evidence type="ECO:0000313" key="2">
    <source>
        <dbReference type="EMBL" id="KAH6866114.1"/>
    </source>
</evidence>
<name>A0A9P9ADL5_9HYPO</name>
<reference evidence="2 3" key="1">
    <citation type="journal article" date="2021" name="Nat. Commun.">
        <title>Genetic determinants of endophytism in the Arabidopsis root mycobiome.</title>
        <authorList>
            <person name="Mesny F."/>
            <person name="Miyauchi S."/>
            <person name="Thiergart T."/>
            <person name="Pickel B."/>
            <person name="Atanasova L."/>
            <person name="Karlsson M."/>
            <person name="Huettel B."/>
            <person name="Barry K.W."/>
            <person name="Haridas S."/>
            <person name="Chen C."/>
            <person name="Bauer D."/>
            <person name="Andreopoulos W."/>
            <person name="Pangilinan J."/>
            <person name="LaButti K."/>
            <person name="Riley R."/>
            <person name="Lipzen A."/>
            <person name="Clum A."/>
            <person name="Drula E."/>
            <person name="Henrissat B."/>
            <person name="Kohler A."/>
            <person name="Grigoriev I.V."/>
            <person name="Martin F.M."/>
            <person name="Hacquard S."/>
        </authorList>
    </citation>
    <scope>NUCLEOTIDE SEQUENCE [LARGE SCALE GENOMIC DNA]</scope>
    <source>
        <strain evidence="2 3">MPI-CAGE-CH-0241</strain>
    </source>
</reference>
<proteinExistence type="predicted"/>